<reference evidence="3" key="1">
    <citation type="journal article" date="2023" name="Mol. Biol. Evol.">
        <title>Third-Generation Sequencing Reveals the Adaptive Role of the Epigenome in Three Deep-Sea Polychaetes.</title>
        <authorList>
            <person name="Perez M."/>
            <person name="Aroh O."/>
            <person name="Sun Y."/>
            <person name="Lan Y."/>
            <person name="Juniper S.K."/>
            <person name="Young C.R."/>
            <person name="Angers B."/>
            <person name="Qian P.Y."/>
        </authorList>
    </citation>
    <scope>NUCLEOTIDE SEQUENCE</scope>
    <source>
        <strain evidence="3">P08H-3</strain>
    </source>
</reference>
<proteinExistence type="predicted"/>
<feature type="region of interest" description="Disordered" evidence="1">
    <location>
        <begin position="1"/>
        <end position="48"/>
    </location>
</feature>
<protein>
    <submittedName>
        <fullName evidence="3">Uncharacterized protein</fullName>
    </submittedName>
</protein>
<dbReference type="EMBL" id="JAODUP010000002">
    <property type="protein sequence ID" value="KAK2170543.1"/>
    <property type="molecule type" value="Genomic_DNA"/>
</dbReference>
<dbReference type="AlphaFoldDB" id="A0AAD9NJ78"/>
<sequence length="127" mass="13678">MTEGTTDSEDNHQSGANNSSAGLVKVEQGSVSGEDPLDMAGADRASSRQFADEIRQLELEGTRLMAATSNLSDNDIPEEEKKSLLSSVPLSVFLCVSDLFLLLFVIIESLGLTNSTRRTGTMYSKMT</sequence>
<gene>
    <name evidence="3" type="ORF">LSH36_2g07033</name>
</gene>
<keyword evidence="2" id="KW-0472">Membrane</keyword>
<evidence type="ECO:0000256" key="1">
    <source>
        <dbReference type="SAM" id="MobiDB-lite"/>
    </source>
</evidence>
<organism evidence="3 4">
    <name type="scientific">Paralvinella palmiformis</name>
    <dbReference type="NCBI Taxonomy" id="53620"/>
    <lineage>
        <taxon>Eukaryota</taxon>
        <taxon>Metazoa</taxon>
        <taxon>Spiralia</taxon>
        <taxon>Lophotrochozoa</taxon>
        <taxon>Annelida</taxon>
        <taxon>Polychaeta</taxon>
        <taxon>Sedentaria</taxon>
        <taxon>Canalipalpata</taxon>
        <taxon>Terebellida</taxon>
        <taxon>Terebelliformia</taxon>
        <taxon>Alvinellidae</taxon>
        <taxon>Paralvinella</taxon>
    </lineage>
</organism>
<accession>A0AAD9NJ78</accession>
<dbReference type="Proteomes" id="UP001208570">
    <property type="component" value="Unassembled WGS sequence"/>
</dbReference>
<evidence type="ECO:0000313" key="3">
    <source>
        <dbReference type="EMBL" id="KAK2170543.1"/>
    </source>
</evidence>
<keyword evidence="4" id="KW-1185">Reference proteome</keyword>
<evidence type="ECO:0000313" key="4">
    <source>
        <dbReference type="Proteomes" id="UP001208570"/>
    </source>
</evidence>
<keyword evidence="2" id="KW-1133">Transmembrane helix</keyword>
<evidence type="ECO:0000256" key="2">
    <source>
        <dbReference type="SAM" id="Phobius"/>
    </source>
</evidence>
<keyword evidence="2" id="KW-0812">Transmembrane</keyword>
<comment type="caution">
    <text evidence="3">The sequence shown here is derived from an EMBL/GenBank/DDBJ whole genome shotgun (WGS) entry which is preliminary data.</text>
</comment>
<feature type="transmembrane region" description="Helical" evidence="2">
    <location>
        <begin position="90"/>
        <end position="112"/>
    </location>
</feature>
<name>A0AAD9NJ78_9ANNE</name>